<reference evidence="4" key="1">
    <citation type="submission" date="2020-11" db="EMBL/GenBank/DDBJ databases">
        <authorList>
            <person name="Tran Van P."/>
        </authorList>
    </citation>
    <scope>NUCLEOTIDE SEQUENCE</scope>
</reference>
<dbReference type="InterPro" id="IPR050843">
    <property type="entry name" value="Glycosyl_Hydrlase_38"/>
</dbReference>
<evidence type="ECO:0000259" key="3">
    <source>
        <dbReference type="Pfam" id="PF01074"/>
    </source>
</evidence>
<dbReference type="Gene3D" id="1.20.1270.50">
    <property type="entry name" value="Glycoside hydrolase family 38, central domain"/>
    <property type="match status" value="1"/>
</dbReference>
<dbReference type="EMBL" id="CAJPIZ010051220">
    <property type="protein sequence ID" value="CAG2122833.1"/>
    <property type="molecule type" value="Genomic_DNA"/>
</dbReference>
<accession>A0A7R9LYK3</accession>
<sequence>CGPDPKVCCQFDFKRLPPSRVKCPWKAPPHKITDSNVHERSQLLLDQYRKKSILFKTKSLLVPLGDDFRFDKSEEWDAQTSNYQKLFDYMNSKSDWNVEIKFATLGEYFKSFKSTNVFPTLSGDFFTYCDRDDHYWSGFYTSKPFFKRFERILESHLR</sequence>
<name>A0A7R9LYK3_9ACAR</name>
<evidence type="ECO:0000313" key="5">
    <source>
        <dbReference type="Proteomes" id="UP000759131"/>
    </source>
</evidence>
<evidence type="ECO:0000256" key="2">
    <source>
        <dbReference type="ARBA" id="ARBA00023295"/>
    </source>
</evidence>
<feature type="domain" description="Glycoside hydrolase family 38 N-terminal" evidence="3">
    <location>
        <begin position="8"/>
        <end position="128"/>
    </location>
</feature>
<dbReference type="PANTHER" id="PTHR11607">
    <property type="entry name" value="ALPHA-MANNOSIDASE"/>
    <property type="match status" value="1"/>
</dbReference>
<dbReference type="InterPro" id="IPR037094">
    <property type="entry name" value="Glyco_hydro_38_cen_sf"/>
</dbReference>
<dbReference type="InterPro" id="IPR011330">
    <property type="entry name" value="Glyco_hydro/deAcase_b/a-brl"/>
</dbReference>
<dbReference type="EMBL" id="OC905795">
    <property type="protein sequence ID" value="CAD7650265.1"/>
    <property type="molecule type" value="Genomic_DNA"/>
</dbReference>
<dbReference type="GO" id="GO:0000139">
    <property type="term" value="C:Golgi membrane"/>
    <property type="evidence" value="ECO:0007669"/>
    <property type="project" value="TreeGrafter"/>
</dbReference>
<dbReference type="Proteomes" id="UP000759131">
    <property type="component" value="Unassembled WGS sequence"/>
</dbReference>
<dbReference type="SUPFAM" id="SSF88713">
    <property type="entry name" value="Glycoside hydrolase/deacetylase"/>
    <property type="match status" value="1"/>
</dbReference>
<keyword evidence="2" id="KW-0326">Glycosidase</keyword>
<dbReference type="GO" id="GO:0006491">
    <property type="term" value="P:N-glycan processing"/>
    <property type="evidence" value="ECO:0007669"/>
    <property type="project" value="TreeGrafter"/>
</dbReference>
<keyword evidence="5" id="KW-1185">Reference proteome</keyword>
<evidence type="ECO:0000313" key="4">
    <source>
        <dbReference type="EMBL" id="CAD7650265.1"/>
    </source>
</evidence>
<feature type="non-terminal residue" evidence="4">
    <location>
        <position position="1"/>
    </location>
</feature>
<protein>
    <recommendedName>
        <fullName evidence="3">Glycoside hydrolase family 38 N-terminal domain-containing protein</fullName>
    </recommendedName>
</protein>
<organism evidence="4">
    <name type="scientific">Medioppia subpectinata</name>
    <dbReference type="NCBI Taxonomy" id="1979941"/>
    <lineage>
        <taxon>Eukaryota</taxon>
        <taxon>Metazoa</taxon>
        <taxon>Ecdysozoa</taxon>
        <taxon>Arthropoda</taxon>
        <taxon>Chelicerata</taxon>
        <taxon>Arachnida</taxon>
        <taxon>Acari</taxon>
        <taxon>Acariformes</taxon>
        <taxon>Sarcoptiformes</taxon>
        <taxon>Oribatida</taxon>
        <taxon>Brachypylina</taxon>
        <taxon>Oppioidea</taxon>
        <taxon>Oppiidae</taxon>
        <taxon>Medioppia</taxon>
    </lineage>
</organism>
<dbReference type="Gene3D" id="3.20.110.10">
    <property type="entry name" value="Glycoside hydrolase 38, N terminal domain"/>
    <property type="match status" value="1"/>
</dbReference>
<dbReference type="InterPro" id="IPR028995">
    <property type="entry name" value="Glyco_hydro_57/38_cen_sf"/>
</dbReference>
<dbReference type="PANTHER" id="PTHR11607:SF3">
    <property type="entry name" value="LYSOSOMAL ALPHA-MANNOSIDASE"/>
    <property type="match status" value="1"/>
</dbReference>
<dbReference type="FunFam" id="3.20.110.10:FF:000016">
    <property type="entry name" value="Alpha-mannosidase"/>
    <property type="match status" value="1"/>
</dbReference>
<feature type="non-terminal residue" evidence="4">
    <location>
        <position position="158"/>
    </location>
</feature>
<proteinExistence type="predicted"/>
<dbReference type="InterPro" id="IPR027291">
    <property type="entry name" value="Glyco_hydro_38_N_sf"/>
</dbReference>
<dbReference type="GO" id="GO:0004559">
    <property type="term" value="F:alpha-mannosidase activity"/>
    <property type="evidence" value="ECO:0007669"/>
    <property type="project" value="InterPro"/>
</dbReference>
<gene>
    <name evidence="4" type="ORF">OSB1V03_LOCUS22778</name>
</gene>
<dbReference type="OrthoDB" id="10261055at2759"/>
<evidence type="ECO:0000256" key="1">
    <source>
        <dbReference type="ARBA" id="ARBA00022801"/>
    </source>
</evidence>
<keyword evidence="1" id="KW-0378">Hydrolase</keyword>
<dbReference type="AlphaFoldDB" id="A0A7R9LYK3"/>
<dbReference type="Pfam" id="PF01074">
    <property type="entry name" value="Glyco_hydro_38N"/>
    <property type="match status" value="1"/>
</dbReference>
<dbReference type="GO" id="GO:0006013">
    <property type="term" value="P:mannose metabolic process"/>
    <property type="evidence" value="ECO:0007669"/>
    <property type="project" value="InterPro"/>
</dbReference>
<dbReference type="InterPro" id="IPR000602">
    <property type="entry name" value="Glyco_hydro_38_N"/>
</dbReference>
<dbReference type="SUPFAM" id="SSF88688">
    <property type="entry name" value="Families 57/38 glycoside transferase middle domain"/>
    <property type="match status" value="1"/>
</dbReference>